<protein>
    <submittedName>
        <fullName evidence="4">NB-ARC domain-containing protein,tetratricopeptide repeat protein</fullName>
    </submittedName>
</protein>
<dbReference type="SUPFAM" id="SSF48452">
    <property type="entry name" value="TPR-like"/>
    <property type="match status" value="2"/>
</dbReference>
<evidence type="ECO:0000256" key="1">
    <source>
        <dbReference type="ARBA" id="ARBA00022737"/>
    </source>
</evidence>
<dbReference type="SUPFAM" id="SSF52540">
    <property type="entry name" value="P-loop containing nucleoside triphosphate hydrolases"/>
    <property type="match status" value="1"/>
</dbReference>
<dbReference type="Proteomes" id="UP000007509">
    <property type="component" value="Unassembled WGS sequence"/>
</dbReference>
<dbReference type="Pfam" id="PF07719">
    <property type="entry name" value="TPR_2"/>
    <property type="match status" value="1"/>
</dbReference>
<dbReference type="InterPro" id="IPR013105">
    <property type="entry name" value="TPR_2"/>
</dbReference>
<dbReference type="SMART" id="SM00028">
    <property type="entry name" value="TPR"/>
    <property type="match status" value="3"/>
</dbReference>
<dbReference type="OrthoDB" id="5379188at2"/>
<feature type="repeat" description="TPR" evidence="3">
    <location>
        <begin position="561"/>
        <end position="594"/>
    </location>
</feature>
<feature type="repeat" description="TPR" evidence="3">
    <location>
        <begin position="682"/>
        <end position="715"/>
    </location>
</feature>
<keyword evidence="2 3" id="KW-0802">TPR repeat</keyword>
<name>J2KJT3_9FLAO</name>
<dbReference type="InterPro" id="IPR019734">
    <property type="entry name" value="TPR_rpt"/>
</dbReference>
<dbReference type="AlphaFoldDB" id="J2KJT3"/>
<evidence type="ECO:0000313" key="5">
    <source>
        <dbReference type="Proteomes" id="UP000007509"/>
    </source>
</evidence>
<accession>J2KJT3</accession>
<comment type="caution">
    <text evidence="4">The sequence shown here is derived from an EMBL/GenBank/DDBJ whole genome shotgun (WGS) entry which is preliminary data.</text>
</comment>
<evidence type="ECO:0000313" key="4">
    <source>
        <dbReference type="EMBL" id="EJL73338.1"/>
    </source>
</evidence>
<organism evidence="4 5">
    <name type="scientific">Chryseobacterium populi</name>
    <dbReference type="NCBI Taxonomy" id="1144316"/>
    <lineage>
        <taxon>Bacteria</taxon>
        <taxon>Pseudomonadati</taxon>
        <taxon>Bacteroidota</taxon>
        <taxon>Flavobacteriia</taxon>
        <taxon>Flavobacteriales</taxon>
        <taxon>Weeksellaceae</taxon>
        <taxon>Chryseobacterium group</taxon>
        <taxon>Chryseobacterium</taxon>
    </lineage>
</organism>
<sequence length="910" mass="105174">MNFTTGETPKRLTPRAETIRLLLAKSGNQCGFDSCTEVIFNDSKQLIAECCHIEAALPEGERFNPNQTNEERRSFDNLIFLCHKHHKETDNTNIYTVPVLKELKSRHHKKFSEKEIIVNPSHIDTIMDKFNEIVHNITETLNTVKRIEITQNELLDKLDEKITSNFHLSINEFYDPPATINFVGREQEIFKLESNFEKYNTFIIQGISGIGKSTLIANYISNVKGFDVLWIDYEAINNKEILFLTISKFLIQKFNDHSFEKCLQTGDEKTVYRNLIYSLNSYKICIVFDAVNILENSFLSVLNIFNQYLQSSKIIITTTLFLSNQKWENATFNLSLTGLSFGAFQKMSEQYLTSKLSSGDLRELFLLSGGHPYLLKIASSEINFQSTKRFFLDFKTENQNEFSKYIVSKVVSDLNEDEKKFIQHVLILDIPFQLDIENYITEISFISTLKSLQEKFIIEKLGNNSFIISDYLKPTLISIYKLEITNEYIYNAIDYLKSKDYTSVIENFSLVKLLLKAKLYNSASNEFSNLTSKLMRNGYFNLFVSLINQLSDLDGIVKTWPEPMYALGRVYRIQQDYEKALKAYNEGIAIASDSFLYPYFYFEKASILSYLSDIKEIDEYRTEAESIYETLGSSQNLTISLQSKLGLTRLLIKRNLPTDAIFVINSIINNNNLQDFEPYVRAQIWHSLGDAYRKNDEYNKAFESFDISIDYYKEAIEKNGMNAFEGLYHLYLGYGQTYSDGKDYISAAEMFGINVSLAANFGLINKYEQALSDYGYHLVLSEQFSLAISVLGEYYDIIAGKENIAELPFIYGCMLFSFWYNGLFLEAIEFLGLYINACIVNDERPLVTVIEGFKEGAELDLIEIFKKGMKILVIPDENSMTDFQFWMKEVITRIPELENPLNTFLLFEKE</sequence>
<dbReference type="EMBL" id="AKJY01000023">
    <property type="protein sequence ID" value="EJL73338.1"/>
    <property type="molecule type" value="Genomic_DNA"/>
</dbReference>
<keyword evidence="1" id="KW-0677">Repeat</keyword>
<evidence type="ECO:0000256" key="2">
    <source>
        <dbReference type="ARBA" id="ARBA00022803"/>
    </source>
</evidence>
<gene>
    <name evidence="4" type="ORF">PMI13_01591</name>
</gene>
<dbReference type="InterPro" id="IPR027417">
    <property type="entry name" value="P-loop_NTPase"/>
</dbReference>
<evidence type="ECO:0000256" key="3">
    <source>
        <dbReference type="PROSITE-ProRule" id="PRU00339"/>
    </source>
</evidence>
<dbReference type="PROSITE" id="PS50005">
    <property type="entry name" value="TPR"/>
    <property type="match status" value="2"/>
</dbReference>
<dbReference type="RefSeq" id="WP_007842431.1">
    <property type="nucleotide sequence ID" value="NZ_AKJY01000023.1"/>
</dbReference>
<dbReference type="PATRIC" id="fig|1144316.3.peg.1599"/>
<dbReference type="Gene3D" id="3.40.50.300">
    <property type="entry name" value="P-loop containing nucleotide triphosphate hydrolases"/>
    <property type="match status" value="1"/>
</dbReference>
<proteinExistence type="predicted"/>
<reference evidence="4 5" key="1">
    <citation type="journal article" date="2012" name="J. Bacteriol.">
        <title>Twenty-one genome sequences from Pseudomonas species and 19 genome sequences from diverse bacteria isolated from the rhizosphere and endosphere of Populus deltoides.</title>
        <authorList>
            <person name="Brown S.D."/>
            <person name="Utturkar S.M."/>
            <person name="Klingeman D.M."/>
            <person name="Johnson C.M."/>
            <person name="Martin S.L."/>
            <person name="Land M.L."/>
            <person name="Lu T.Y."/>
            <person name="Schadt C.W."/>
            <person name="Doktycz M.J."/>
            <person name="Pelletier D.A."/>
        </authorList>
    </citation>
    <scope>NUCLEOTIDE SEQUENCE [LARGE SCALE GENOMIC DNA]</scope>
    <source>
        <strain evidence="4 5">CF314</strain>
    </source>
</reference>
<keyword evidence="5" id="KW-1185">Reference proteome</keyword>
<dbReference type="InterPro" id="IPR011990">
    <property type="entry name" value="TPR-like_helical_dom_sf"/>
</dbReference>
<dbReference type="Gene3D" id="1.25.40.10">
    <property type="entry name" value="Tetratricopeptide repeat domain"/>
    <property type="match status" value="1"/>
</dbReference>
<dbReference type="Pfam" id="PF13181">
    <property type="entry name" value="TPR_8"/>
    <property type="match status" value="1"/>
</dbReference>